<dbReference type="Proteomes" id="UP000178449">
    <property type="component" value="Unassembled WGS sequence"/>
</dbReference>
<dbReference type="AlphaFoldDB" id="A0A1F6GDX0"/>
<sequence>MLPASLSFKVVQPPGTVKTGLIKLAKNAFLLLNYQCPCKTEQTGQKAPFAEQNMKFRNPQFTSFDENLPPLEDEYFGAHCAQCGQVIEGSLIACPFCGEELCDLCIDLHFCTNSEN</sequence>
<comment type="caution">
    <text evidence="1">The sequence shown here is derived from an EMBL/GenBank/DDBJ whole genome shotgun (WGS) entry which is preliminary data.</text>
</comment>
<dbReference type="EMBL" id="MFNE01000016">
    <property type="protein sequence ID" value="OGG96309.1"/>
    <property type="molecule type" value="Genomic_DNA"/>
</dbReference>
<evidence type="ECO:0000313" key="1">
    <source>
        <dbReference type="EMBL" id="OGG96309.1"/>
    </source>
</evidence>
<organism evidence="1 2">
    <name type="scientific">Candidatus Lambdaproteobacteria bacterium RIFOXYD2_FULL_50_16</name>
    <dbReference type="NCBI Taxonomy" id="1817772"/>
    <lineage>
        <taxon>Bacteria</taxon>
        <taxon>Pseudomonadati</taxon>
        <taxon>Pseudomonadota</taxon>
        <taxon>Candidatus Lambdaproteobacteria</taxon>
    </lineage>
</organism>
<name>A0A1F6GDX0_9PROT</name>
<proteinExistence type="predicted"/>
<accession>A0A1F6GDX0</accession>
<protein>
    <submittedName>
        <fullName evidence="1">Uncharacterized protein</fullName>
    </submittedName>
</protein>
<gene>
    <name evidence="1" type="ORF">A2527_02350</name>
</gene>
<reference evidence="1 2" key="1">
    <citation type="journal article" date="2016" name="Nat. Commun.">
        <title>Thousands of microbial genomes shed light on interconnected biogeochemical processes in an aquifer system.</title>
        <authorList>
            <person name="Anantharaman K."/>
            <person name="Brown C.T."/>
            <person name="Hug L.A."/>
            <person name="Sharon I."/>
            <person name="Castelle C.J."/>
            <person name="Probst A.J."/>
            <person name="Thomas B.C."/>
            <person name="Singh A."/>
            <person name="Wilkins M.J."/>
            <person name="Karaoz U."/>
            <person name="Brodie E.L."/>
            <person name="Williams K.H."/>
            <person name="Hubbard S.S."/>
            <person name="Banfield J.F."/>
        </authorList>
    </citation>
    <scope>NUCLEOTIDE SEQUENCE [LARGE SCALE GENOMIC DNA]</scope>
</reference>
<evidence type="ECO:0000313" key="2">
    <source>
        <dbReference type="Proteomes" id="UP000178449"/>
    </source>
</evidence>